<gene>
    <name evidence="11" type="ORF">VNO77_30939</name>
</gene>
<dbReference type="FunFam" id="3.40.30.10:FF:000059">
    <property type="entry name" value="Thioredoxin-like protein"/>
    <property type="match status" value="1"/>
</dbReference>
<evidence type="ECO:0000256" key="3">
    <source>
        <dbReference type="ARBA" id="ARBA00022664"/>
    </source>
</evidence>
<proteinExistence type="inferred from homology"/>
<dbReference type="PANTHER" id="PTHR12052">
    <property type="entry name" value="THIOREDOXIN-LIKE PROTEN 4A, 4B"/>
    <property type="match status" value="1"/>
</dbReference>
<evidence type="ECO:0000256" key="5">
    <source>
        <dbReference type="ARBA" id="ARBA00023242"/>
    </source>
</evidence>
<evidence type="ECO:0000256" key="4">
    <source>
        <dbReference type="ARBA" id="ARBA00023187"/>
    </source>
</evidence>
<keyword evidence="12" id="KW-1185">Reference proteome</keyword>
<feature type="compositionally biased region" description="Polar residues" evidence="10">
    <location>
        <begin position="268"/>
        <end position="279"/>
    </location>
</feature>
<dbReference type="InterPro" id="IPR036249">
    <property type="entry name" value="Thioredoxin-like_sf"/>
</dbReference>
<dbReference type="GO" id="GO:0005681">
    <property type="term" value="C:spliceosomal complex"/>
    <property type="evidence" value="ECO:0007669"/>
    <property type="project" value="TreeGrafter"/>
</dbReference>
<comment type="subunit">
    <text evidence="8">Homodimer. Interacts with the U5-102 kDa protein subunit of the spliceosome.</text>
</comment>
<dbReference type="SMART" id="SM01410">
    <property type="entry name" value="DIM1"/>
    <property type="match status" value="1"/>
</dbReference>
<dbReference type="InterPro" id="IPR004123">
    <property type="entry name" value="Dim1"/>
</dbReference>
<accession>A0AAN9KQM3</accession>
<evidence type="ECO:0000256" key="9">
    <source>
        <dbReference type="ARBA" id="ARBA00074495"/>
    </source>
</evidence>
<evidence type="ECO:0000256" key="10">
    <source>
        <dbReference type="SAM" id="MobiDB-lite"/>
    </source>
</evidence>
<evidence type="ECO:0000256" key="8">
    <source>
        <dbReference type="ARBA" id="ARBA00063722"/>
    </source>
</evidence>
<name>A0AAN9KQM3_CANGL</name>
<comment type="subcellular location">
    <subcellularLocation>
        <location evidence="1">Nucleus</location>
    </subcellularLocation>
</comment>
<dbReference type="Gene3D" id="3.40.30.10">
    <property type="entry name" value="Glutaredoxin"/>
    <property type="match status" value="1"/>
</dbReference>
<evidence type="ECO:0000256" key="7">
    <source>
        <dbReference type="ARBA" id="ARBA00060348"/>
    </source>
</evidence>
<evidence type="ECO:0000313" key="12">
    <source>
        <dbReference type="Proteomes" id="UP001367508"/>
    </source>
</evidence>
<comment type="caution">
    <text evidence="11">The sequence shown here is derived from an EMBL/GenBank/DDBJ whole genome shotgun (WGS) entry which is preliminary data.</text>
</comment>
<dbReference type="Proteomes" id="UP001367508">
    <property type="component" value="Unassembled WGS sequence"/>
</dbReference>
<keyword evidence="5" id="KW-0539">Nucleus</keyword>
<keyword evidence="3" id="KW-0507">mRNA processing</keyword>
<sequence>MSYLLATLSKKLEVDSLIKDTIDKVLVLRFGRASDPVCLQLDQILSKAARDVSKFATVALVDVDSEDIQVYVKYFDITLIPSTVFFFNAHHMKMDSGTADHTKWIGAFHRKQDFIDVVEAIFRGAMKGKLIVHCPLPPERIPKYQLLYMDKVCFEIGSWGVGGASATSTNPKVFHYDERKGDVKNSNVVSYGEAPKLGEKLHGFDRMKFVKQRRKRGLWVRDMKGFNEALLMNWRWRTLIEADSLWCLFRKLDMVRLLLEISKSGITRSPPNGGKSSAPSPMMKQAHGWAETS</sequence>
<evidence type="ECO:0000256" key="6">
    <source>
        <dbReference type="ARBA" id="ARBA00023306"/>
    </source>
</evidence>
<dbReference type="AlphaFoldDB" id="A0AAN9KQM3"/>
<evidence type="ECO:0000256" key="2">
    <source>
        <dbReference type="ARBA" id="ARBA00008241"/>
    </source>
</evidence>
<dbReference type="Pfam" id="PF02966">
    <property type="entry name" value="DIM1"/>
    <property type="match status" value="1"/>
</dbReference>
<evidence type="ECO:0000313" key="11">
    <source>
        <dbReference type="EMBL" id="KAK7320951.1"/>
    </source>
</evidence>
<dbReference type="CDD" id="cd02986">
    <property type="entry name" value="DLP"/>
    <property type="match status" value="1"/>
</dbReference>
<comment type="function">
    <text evidence="7">Essential role in pre-mRNA splicing. Required in cell cycle progression for S/G(2) transition.</text>
</comment>
<reference evidence="11 12" key="1">
    <citation type="submission" date="2024-01" db="EMBL/GenBank/DDBJ databases">
        <title>The genomes of 5 underutilized Papilionoideae crops provide insights into root nodulation and disease resistanc.</title>
        <authorList>
            <person name="Jiang F."/>
        </authorList>
    </citation>
    <scope>NUCLEOTIDE SEQUENCE [LARGE SCALE GENOMIC DNA]</scope>
    <source>
        <strain evidence="11">LVBAO_FW01</strain>
        <tissue evidence="11">Leaves</tissue>
    </source>
</reference>
<dbReference type="GO" id="GO:0005682">
    <property type="term" value="C:U5 snRNP"/>
    <property type="evidence" value="ECO:0007669"/>
    <property type="project" value="TreeGrafter"/>
</dbReference>
<evidence type="ECO:0000256" key="1">
    <source>
        <dbReference type="ARBA" id="ARBA00004123"/>
    </source>
</evidence>
<feature type="region of interest" description="Disordered" evidence="10">
    <location>
        <begin position="268"/>
        <end position="293"/>
    </location>
</feature>
<dbReference type="GO" id="GO:0046540">
    <property type="term" value="C:U4/U6 x U5 tri-snRNP complex"/>
    <property type="evidence" value="ECO:0007669"/>
    <property type="project" value="InterPro"/>
</dbReference>
<dbReference type="EMBL" id="JAYMYQ010000007">
    <property type="protein sequence ID" value="KAK7320951.1"/>
    <property type="molecule type" value="Genomic_DNA"/>
</dbReference>
<keyword evidence="6" id="KW-0131">Cell cycle</keyword>
<dbReference type="SUPFAM" id="SSF52833">
    <property type="entry name" value="Thioredoxin-like"/>
    <property type="match status" value="1"/>
</dbReference>
<dbReference type="GO" id="GO:0000398">
    <property type="term" value="P:mRNA splicing, via spliceosome"/>
    <property type="evidence" value="ECO:0007669"/>
    <property type="project" value="InterPro"/>
</dbReference>
<organism evidence="11 12">
    <name type="scientific">Canavalia gladiata</name>
    <name type="common">Sword bean</name>
    <name type="synonym">Dolichos gladiatus</name>
    <dbReference type="NCBI Taxonomy" id="3824"/>
    <lineage>
        <taxon>Eukaryota</taxon>
        <taxon>Viridiplantae</taxon>
        <taxon>Streptophyta</taxon>
        <taxon>Embryophyta</taxon>
        <taxon>Tracheophyta</taxon>
        <taxon>Spermatophyta</taxon>
        <taxon>Magnoliopsida</taxon>
        <taxon>eudicotyledons</taxon>
        <taxon>Gunneridae</taxon>
        <taxon>Pentapetalae</taxon>
        <taxon>rosids</taxon>
        <taxon>fabids</taxon>
        <taxon>Fabales</taxon>
        <taxon>Fabaceae</taxon>
        <taxon>Papilionoideae</taxon>
        <taxon>50 kb inversion clade</taxon>
        <taxon>NPAAA clade</taxon>
        <taxon>indigoferoid/millettioid clade</taxon>
        <taxon>Phaseoleae</taxon>
        <taxon>Canavalia</taxon>
    </lineage>
</organism>
<keyword evidence="4" id="KW-0508">mRNA splicing</keyword>
<dbReference type="PANTHER" id="PTHR12052:SF4">
    <property type="entry name" value="THIOREDOXIN-LIKE PROTEIN 4B"/>
    <property type="match status" value="1"/>
</dbReference>
<protein>
    <recommendedName>
        <fullName evidence="9">Thioredoxin-like protein 4B</fullName>
    </recommendedName>
</protein>
<comment type="similarity">
    <text evidence="2">Belongs to the DIM1 family.</text>
</comment>